<keyword evidence="3" id="KW-1185">Reference proteome</keyword>
<name>A0A813ECA6_POLGL</name>
<feature type="non-terminal residue" evidence="2">
    <location>
        <position position="1"/>
    </location>
</feature>
<dbReference type="AlphaFoldDB" id="A0A813ECA6"/>
<evidence type="ECO:0000256" key="1">
    <source>
        <dbReference type="SAM" id="MobiDB-lite"/>
    </source>
</evidence>
<reference evidence="2" key="1">
    <citation type="submission" date="2021-02" db="EMBL/GenBank/DDBJ databases">
        <authorList>
            <person name="Dougan E. K."/>
            <person name="Rhodes N."/>
            <person name="Thang M."/>
            <person name="Chan C."/>
        </authorList>
    </citation>
    <scope>NUCLEOTIDE SEQUENCE</scope>
</reference>
<accession>A0A813ECA6</accession>
<evidence type="ECO:0000313" key="3">
    <source>
        <dbReference type="Proteomes" id="UP000654075"/>
    </source>
</evidence>
<feature type="region of interest" description="Disordered" evidence="1">
    <location>
        <begin position="1"/>
        <end position="32"/>
    </location>
</feature>
<dbReference type="EMBL" id="CAJNNV010010022">
    <property type="protein sequence ID" value="CAE8598092.1"/>
    <property type="molecule type" value="Genomic_DNA"/>
</dbReference>
<sequence length="206" mass="21767">GTGFSLLSLPPLPQPPQFLQRPSRGQQPPASEGAAWLGGFFPSHSFMLLEVDGGQMILCAEYFAGRLEVVLGAGDVVCAFAPKLRASGELRGGARCREGTRHELGPRIQSPWAPQVTVRNLLDWLRSPAAGGHEAQDHATSHAEHCPFVPGPASSSGSRFALDLLAFLTGQTALQVPDPPALRSCAKGRSGLLLRALNGCRADEAV</sequence>
<protein>
    <submittedName>
        <fullName evidence="2">Uncharacterized protein</fullName>
    </submittedName>
</protein>
<dbReference type="Proteomes" id="UP000654075">
    <property type="component" value="Unassembled WGS sequence"/>
</dbReference>
<organism evidence="2 3">
    <name type="scientific">Polarella glacialis</name>
    <name type="common">Dinoflagellate</name>
    <dbReference type="NCBI Taxonomy" id="89957"/>
    <lineage>
        <taxon>Eukaryota</taxon>
        <taxon>Sar</taxon>
        <taxon>Alveolata</taxon>
        <taxon>Dinophyceae</taxon>
        <taxon>Suessiales</taxon>
        <taxon>Suessiaceae</taxon>
        <taxon>Polarella</taxon>
    </lineage>
</organism>
<proteinExistence type="predicted"/>
<gene>
    <name evidence="2" type="ORF">PGLA1383_LOCUS16509</name>
</gene>
<evidence type="ECO:0000313" key="2">
    <source>
        <dbReference type="EMBL" id="CAE8598092.1"/>
    </source>
</evidence>
<comment type="caution">
    <text evidence="2">The sequence shown here is derived from an EMBL/GenBank/DDBJ whole genome shotgun (WGS) entry which is preliminary data.</text>
</comment>
<feature type="non-terminal residue" evidence="2">
    <location>
        <position position="206"/>
    </location>
</feature>